<dbReference type="InterPro" id="IPR038765">
    <property type="entry name" value="Papain-like_cys_pep_sf"/>
</dbReference>
<dbReference type="OrthoDB" id="123750at2759"/>
<sequence length="348" mass="39614">MASFDQVVALLDGSYSMFHTKDMVDALVLSTVEVRGKLSVRSYAVGQDIPVVKSIPQMNKIMEAIETIKIKDDIDLLAYWPDGYATFDQLDGMASIIEARNHFILVMRTMRWIDDMECRVSDLREPFSDTCNVTKSEQKGYVETLILRPNQVPGKFVAGHQLLRFRENLWLHTTSILVSLMVLRDEYPNVGIVSPSFHDFVKTEQRKRTAGGFGCANPQNKRVIGIFSVGLHWVAVLVDRTIRTETNKGVCFMFDPLQLERNYAMIEKCVWSTIEGLLQLEDMLTYEKVGCCTQKDSSSCGVWSIAILEMLFSDASWDDCLYRLLPYLRMRFSYKAIAFIGKQGATDC</sequence>
<keyword evidence="2" id="KW-1185">Reference proteome</keyword>
<dbReference type="AlphaFoldDB" id="A0A329RTZ9"/>
<name>A0A329RTZ9_9STRA</name>
<dbReference type="Gene3D" id="3.40.395.10">
    <property type="entry name" value="Adenoviral Proteinase, Chain A"/>
    <property type="match status" value="1"/>
</dbReference>
<evidence type="ECO:0000313" key="1">
    <source>
        <dbReference type="EMBL" id="RAW26598.1"/>
    </source>
</evidence>
<reference evidence="1 2" key="1">
    <citation type="submission" date="2018-01" db="EMBL/GenBank/DDBJ databases">
        <title>Draft genome of the strawberry crown rot pathogen Phytophthora cactorum.</title>
        <authorList>
            <person name="Armitage A.D."/>
            <person name="Lysoe E."/>
            <person name="Nellist C.F."/>
            <person name="Harrison R.J."/>
            <person name="Brurberg M.B."/>
        </authorList>
    </citation>
    <scope>NUCLEOTIDE SEQUENCE [LARGE SCALE GENOMIC DNA]</scope>
    <source>
        <strain evidence="1 2">10300</strain>
    </source>
</reference>
<accession>A0A329RTZ9</accession>
<comment type="caution">
    <text evidence="1">The sequence shown here is derived from an EMBL/GenBank/DDBJ whole genome shotgun (WGS) entry which is preliminary data.</text>
</comment>
<evidence type="ECO:0000313" key="2">
    <source>
        <dbReference type="Proteomes" id="UP000251314"/>
    </source>
</evidence>
<evidence type="ECO:0008006" key="3">
    <source>
        <dbReference type="Google" id="ProtNLM"/>
    </source>
</evidence>
<dbReference type="Proteomes" id="UP000251314">
    <property type="component" value="Unassembled WGS sequence"/>
</dbReference>
<dbReference type="SUPFAM" id="SSF54001">
    <property type="entry name" value="Cysteine proteinases"/>
    <property type="match status" value="1"/>
</dbReference>
<organism evidence="1 2">
    <name type="scientific">Phytophthora cactorum</name>
    <dbReference type="NCBI Taxonomy" id="29920"/>
    <lineage>
        <taxon>Eukaryota</taxon>
        <taxon>Sar</taxon>
        <taxon>Stramenopiles</taxon>
        <taxon>Oomycota</taxon>
        <taxon>Peronosporomycetes</taxon>
        <taxon>Peronosporales</taxon>
        <taxon>Peronosporaceae</taxon>
        <taxon>Phytophthora</taxon>
    </lineage>
</organism>
<dbReference type="EMBL" id="MJFZ01000633">
    <property type="protein sequence ID" value="RAW26598.1"/>
    <property type="molecule type" value="Genomic_DNA"/>
</dbReference>
<gene>
    <name evidence="1" type="ORF">PC110_g17000</name>
</gene>
<dbReference type="STRING" id="29920.A0A329RTZ9"/>
<proteinExistence type="predicted"/>
<dbReference type="VEuPathDB" id="FungiDB:PC110_g17000"/>
<protein>
    <recommendedName>
        <fullName evidence="3">Ubiquitin-like protease family profile domain-containing protein</fullName>
    </recommendedName>
</protein>